<dbReference type="InterPro" id="IPR037171">
    <property type="entry name" value="NagB/RpiA_transferase-like"/>
</dbReference>
<proteinExistence type="inferred from homology"/>
<comment type="caution">
    <text evidence="5">The sequence shown here is derived from an EMBL/GenBank/DDBJ whole genome shotgun (WGS) entry which is preliminary data.</text>
</comment>
<accession>A0ABV3GL39</accession>
<evidence type="ECO:0000259" key="3">
    <source>
        <dbReference type="Pfam" id="PF02550"/>
    </source>
</evidence>
<sequence>MAEILDRIGRLDLAAHVRPGDTVVWGQACAEPLTLTERLMEQRAAIGGFRCFVGAPASGTVRPEHADHVSFLSYCGSGGNRAMHRAGVLDILPVHYSTLPDLIESRILPVDVALVQLSPADAAGRHSLGLADEYLSAAIDRARVVIAEVNDQVPWTRGTRTLTAADLDVIVHTSRPPAEILRNEPGAVEERVADHVADLVDDGATLQLGLGALPEAIVARLADRRDLGVHSGLIGDTVADLMEAGVITGARKTVDRGRTVTGALMGSSRLFRYAHRNPAIELRDTRHTHDPGVLAAQERFVAINSAIEVDLSGQINAEVARGSYVGAVGGAIDFLRGAARSRGGLPIVALTSTARSGTARSGTAESGAGNTVSRIVAKLSGPVSTPRADAGIIVTEYGVADLRGRSLDERRARMLAIAHPDHRPALEKECHL</sequence>
<name>A0ABV3GL39_MICGL</name>
<keyword evidence="2" id="KW-0808">Transferase</keyword>
<dbReference type="PANTHER" id="PTHR21432:SF20">
    <property type="entry name" value="ACETYL-COA HYDROLASE"/>
    <property type="match status" value="1"/>
</dbReference>
<dbReference type="EMBL" id="JBFALK010000016">
    <property type="protein sequence ID" value="MEV0972355.1"/>
    <property type="molecule type" value="Genomic_DNA"/>
</dbReference>
<protein>
    <submittedName>
        <fullName evidence="5">Acetyl-CoA hydrolase/transferase C-terminal domain-containing protein</fullName>
    </submittedName>
</protein>
<evidence type="ECO:0000259" key="4">
    <source>
        <dbReference type="Pfam" id="PF13336"/>
    </source>
</evidence>
<evidence type="ECO:0000256" key="2">
    <source>
        <dbReference type="ARBA" id="ARBA00022679"/>
    </source>
</evidence>
<dbReference type="InterPro" id="IPR046433">
    <property type="entry name" value="ActCoA_hydro"/>
</dbReference>
<dbReference type="Gene3D" id="3.40.1080.10">
    <property type="entry name" value="Glutaconate Coenzyme A-transferase"/>
    <property type="match status" value="1"/>
</dbReference>
<dbReference type="Gene3D" id="3.30.750.70">
    <property type="entry name" value="4-hydroxybutyrate coenzyme like domains"/>
    <property type="match status" value="1"/>
</dbReference>
<dbReference type="Pfam" id="PF02550">
    <property type="entry name" value="AcetylCoA_hydro"/>
    <property type="match status" value="1"/>
</dbReference>
<keyword evidence="5" id="KW-0378">Hydrolase</keyword>
<dbReference type="Proteomes" id="UP001551675">
    <property type="component" value="Unassembled WGS sequence"/>
</dbReference>
<evidence type="ECO:0000313" key="6">
    <source>
        <dbReference type="Proteomes" id="UP001551675"/>
    </source>
</evidence>
<dbReference type="Gene3D" id="3.40.1080.20">
    <property type="entry name" value="Acetyl-CoA hydrolase/transferase C-terminal domain"/>
    <property type="match status" value="1"/>
</dbReference>
<dbReference type="RefSeq" id="WP_358137414.1">
    <property type="nucleotide sequence ID" value="NZ_JBFALK010000016.1"/>
</dbReference>
<feature type="domain" description="Acetyl-CoA hydrolase/transferase N-terminal" evidence="3">
    <location>
        <begin position="15"/>
        <end position="168"/>
    </location>
</feature>
<dbReference type="InterPro" id="IPR026888">
    <property type="entry name" value="AcetylCoA_hyd_C"/>
</dbReference>
<dbReference type="SUPFAM" id="SSF100950">
    <property type="entry name" value="NagB/RpiA/CoA transferase-like"/>
    <property type="match status" value="2"/>
</dbReference>
<keyword evidence="6" id="KW-1185">Reference proteome</keyword>
<feature type="domain" description="Acetyl-CoA hydrolase/transferase C-terminal" evidence="4">
    <location>
        <begin position="266"/>
        <end position="429"/>
    </location>
</feature>
<reference evidence="5 6" key="1">
    <citation type="submission" date="2024-06" db="EMBL/GenBank/DDBJ databases">
        <title>The Natural Products Discovery Center: Release of the First 8490 Sequenced Strains for Exploring Actinobacteria Biosynthetic Diversity.</title>
        <authorList>
            <person name="Kalkreuter E."/>
            <person name="Kautsar S.A."/>
            <person name="Yang D."/>
            <person name="Bader C.D."/>
            <person name="Teijaro C.N."/>
            <person name="Fluegel L."/>
            <person name="Davis C.M."/>
            <person name="Simpson J.R."/>
            <person name="Lauterbach L."/>
            <person name="Steele A.D."/>
            <person name="Gui C."/>
            <person name="Meng S."/>
            <person name="Li G."/>
            <person name="Viehrig K."/>
            <person name="Ye F."/>
            <person name="Su P."/>
            <person name="Kiefer A.F."/>
            <person name="Nichols A."/>
            <person name="Cepeda A.J."/>
            <person name="Yan W."/>
            <person name="Fan B."/>
            <person name="Jiang Y."/>
            <person name="Adhikari A."/>
            <person name="Zheng C.-J."/>
            <person name="Schuster L."/>
            <person name="Cowan T.M."/>
            <person name="Smanski M.J."/>
            <person name="Chevrette M.G."/>
            <person name="De Carvalho L.P.S."/>
            <person name="Shen B."/>
        </authorList>
    </citation>
    <scope>NUCLEOTIDE SEQUENCE [LARGE SCALE GENOMIC DNA]</scope>
    <source>
        <strain evidence="5 6">NPDC050100</strain>
    </source>
</reference>
<dbReference type="InterPro" id="IPR003702">
    <property type="entry name" value="ActCoA_hydro_N"/>
</dbReference>
<organism evidence="5 6">
    <name type="scientific">Microtetraspora glauca</name>
    <dbReference type="NCBI Taxonomy" id="1996"/>
    <lineage>
        <taxon>Bacteria</taxon>
        <taxon>Bacillati</taxon>
        <taxon>Actinomycetota</taxon>
        <taxon>Actinomycetes</taxon>
        <taxon>Streptosporangiales</taxon>
        <taxon>Streptosporangiaceae</taxon>
        <taxon>Microtetraspora</taxon>
    </lineage>
</organism>
<evidence type="ECO:0000313" key="5">
    <source>
        <dbReference type="EMBL" id="MEV0972355.1"/>
    </source>
</evidence>
<dbReference type="Pfam" id="PF13336">
    <property type="entry name" value="AcetylCoA_hyd_C"/>
    <property type="match status" value="1"/>
</dbReference>
<dbReference type="PANTHER" id="PTHR21432">
    <property type="entry name" value="ACETYL-COA HYDROLASE-RELATED"/>
    <property type="match status" value="1"/>
</dbReference>
<comment type="similarity">
    <text evidence="1">Belongs to the acetyl-CoA hydrolase/transferase family.</text>
</comment>
<gene>
    <name evidence="5" type="ORF">AB0I59_27455</name>
</gene>
<dbReference type="GO" id="GO:0016787">
    <property type="term" value="F:hydrolase activity"/>
    <property type="evidence" value="ECO:0007669"/>
    <property type="project" value="UniProtKB-KW"/>
</dbReference>
<dbReference type="InterPro" id="IPR038460">
    <property type="entry name" value="AcetylCoA_hyd_C_sf"/>
</dbReference>
<evidence type="ECO:0000256" key="1">
    <source>
        <dbReference type="ARBA" id="ARBA00009632"/>
    </source>
</evidence>